<feature type="transmembrane region" description="Helical" evidence="6">
    <location>
        <begin position="188"/>
        <end position="206"/>
    </location>
</feature>
<evidence type="ECO:0000256" key="6">
    <source>
        <dbReference type="SAM" id="Phobius"/>
    </source>
</evidence>
<dbReference type="Pfam" id="PF01810">
    <property type="entry name" value="LysE"/>
    <property type="match status" value="1"/>
</dbReference>
<proteinExistence type="predicted"/>
<sequence>MTLLMTAQLLALFKGLATSAGLIVAIGAQNAFVLTQGLRREYHWPIAGICSFFDALFITLGIAGMGALVSESPTLLSITQWGGALFLGWYGLRSFRAAFQDNSLKSESRGIRNLTHAILTTLTITLLNPHVYLDTVVLIGSIGGQQAPDERIWFAAGAISFSFIWFFLLSFGARWLAPLFAKPIAWRILDMCVALMMWSIAASLIFS</sequence>
<feature type="transmembrane region" description="Helical" evidence="6">
    <location>
        <begin position="152"/>
        <end position="176"/>
    </location>
</feature>
<comment type="caution">
    <text evidence="7">The sequence shown here is derived from an EMBL/GenBank/DDBJ whole genome shotgun (WGS) entry which is preliminary data.</text>
</comment>
<keyword evidence="3 6" id="KW-0812">Transmembrane</keyword>
<dbReference type="AlphaFoldDB" id="A0A8J7FAC3"/>
<dbReference type="PANTHER" id="PTHR30086">
    <property type="entry name" value="ARGININE EXPORTER PROTEIN ARGO"/>
    <property type="match status" value="1"/>
</dbReference>
<evidence type="ECO:0000256" key="4">
    <source>
        <dbReference type="ARBA" id="ARBA00022989"/>
    </source>
</evidence>
<organism evidence="7 8">
    <name type="scientific">Pontibacterium sinense</name>
    <dbReference type="NCBI Taxonomy" id="2781979"/>
    <lineage>
        <taxon>Bacteria</taxon>
        <taxon>Pseudomonadati</taxon>
        <taxon>Pseudomonadota</taxon>
        <taxon>Gammaproteobacteria</taxon>
        <taxon>Oceanospirillales</taxon>
        <taxon>Oceanospirillaceae</taxon>
        <taxon>Pontibacterium</taxon>
    </lineage>
</organism>
<keyword evidence="8" id="KW-1185">Reference proteome</keyword>
<evidence type="ECO:0000256" key="3">
    <source>
        <dbReference type="ARBA" id="ARBA00022692"/>
    </source>
</evidence>
<keyword evidence="4 6" id="KW-1133">Transmembrane helix</keyword>
<name>A0A8J7FAC3_9GAMM</name>
<dbReference type="RefSeq" id="WP_193953437.1">
    <property type="nucleotide sequence ID" value="NZ_JADEYS010000010.1"/>
</dbReference>
<evidence type="ECO:0000256" key="1">
    <source>
        <dbReference type="ARBA" id="ARBA00004651"/>
    </source>
</evidence>
<evidence type="ECO:0000313" key="7">
    <source>
        <dbReference type="EMBL" id="MBE9397885.1"/>
    </source>
</evidence>
<dbReference type="Proteomes" id="UP000640333">
    <property type="component" value="Unassembled WGS sequence"/>
</dbReference>
<protein>
    <submittedName>
        <fullName evidence="7">Amino acid transporter</fullName>
    </submittedName>
</protein>
<dbReference type="PANTHER" id="PTHR30086:SF20">
    <property type="entry name" value="ARGININE EXPORTER PROTEIN ARGO-RELATED"/>
    <property type="match status" value="1"/>
</dbReference>
<gene>
    <name evidence="7" type="ORF">IOQ59_11510</name>
</gene>
<feature type="transmembrane region" description="Helical" evidence="6">
    <location>
        <begin position="75"/>
        <end position="92"/>
    </location>
</feature>
<keyword evidence="5 6" id="KW-0472">Membrane</keyword>
<feature type="transmembrane region" description="Helical" evidence="6">
    <location>
        <begin position="46"/>
        <end position="69"/>
    </location>
</feature>
<dbReference type="GO" id="GO:0015171">
    <property type="term" value="F:amino acid transmembrane transporter activity"/>
    <property type="evidence" value="ECO:0007669"/>
    <property type="project" value="TreeGrafter"/>
</dbReference>
<keyword evidence="2" id="KW-1003">Cell membrane</keyword>
<feature type="transmembrane region" description="Helical" evidence="6">
    <location>
        <begin position="12"/>
        <end position="34"/>
    </location>
</feature>
<dbReference type="InterPro" id="IPR001123">
    <property type="entry name" value="LeuE-type"/>
</dbReference>
<accession>A0A8J7FAC3</accession>
<dbReference type="GO" id="GO:0005886">
    <property type="term" value="C:plasma membrane"/>
    <property type="evidence" value="ECO:0007669"/>
    <property type="project" value="UniProtKB-SubCell"/>
</dbReference>
<evidence type="ECO:0000256" key="2">
    <source>
        <dbReference type="ARBA" id="ARBA00022475"/>
    </source>
</evidence>
<feature type="transmembrane region" description="Helical" evidence="6">
    <location>
        <begin position="113"/>
        <end position="132"/>
    </location>
</feature>
<evidence type="ECO:0000256" key="5">
    <source>
        <dbReference type="ARBA" id="ARBA00023136"/>
    </source>
</evidence>
<evidence type="ECO:0000313" key="8">
    <source>
        <dbReference type="Proteomes" id="UP000640333"/>
    </source>
</evidence>
<comment type="subcellular location">
    <subcellularLocation>
        <location evidence="1">Cell membrane</location>
        <topology evidence="1">Multi-pass membrane protein</topology>
    </subcellularLocation>
</comment>
<dbReference type="EMBL" id="JADEYS010000010">
    <property type="protein sequence ID" value="MBE9397885.1"/>
    <property type="molecule type" value="Genomic_DNA"/>
</dbReference>
<reference evidence="7" key="1">
    <citation type="submission" date="2020-10" db="EMBL/GenBank/DDBJ databases">
        <title>Bacterium isolated from coastal waters sediment.</title>
        <authorList>
            <person name="Chen R.-J."/>
            <person name="Lu D.-C."/>
            <person name="Zhu K.-L."/>
            <person name="Du Z.-J."/>
        </authorList>
    </citation>
    <scope>NUCLEOTIDE SEQUENCE</scope>
    <source>
        <strain evidence="7">N1Y112</strain>
    </source>
</reference>